<gene>
    <name evidence="1" type="ORF">NMU02_10230</name>
</gene>
<sequence length="292" mass="33241">FVPAFMSDTLKDETVVIALTVNGKKKIFSLRRNHLNHEQRGGKDYYGFAKGYINTYNVVYDNTAMRLILSDWNTVNRDGDFGIPPTGVKGIRMNGAEKMTNNSRWSDFPSTGYVTPAHLYESWLSTVALGNNGLYIDGLKKHTSKYPGWTEYAGDKNVYQDEPPSGDFFMTEQDVSTIPVPWEGADGALIAKELCRKYRGGGFTNWRLPRASEFRVIVASYSYYVNEIWEKLKFGSSLDTETFWMATEASPTTAWTAYASTINYYPNRLVYLYARDKKTTLANVRCVRDNKQ</sequence>
<proteinExistence type="predicted"/>
<evidence type="ECO:0000313" key="2">
    <source>
        <dbReference type="Proteomes" id="UP001205603"/>
    </source>
</evidence>
<dbReference type="Proteomes" id="UP001205603">
    <property type="component" value="Unassembled WGS sequence"/>
</dbReference>
<organism evidence="1 2">
    <name type="scientific">Coprobacter tertius</name>
    <dbReference type="NCBI Taxonomy" id="2944915"/>
    <lineage>
        <taxon>Bacteria</taxon>
        <taxon>Pseudomonadati</taxon>
        <taxon>Bacteroidota</taxon>
        <taxon>Bacteroidia</taxon>
        <taxon>Bacteroidales</taxon>
        <taxon>Barnesiellaceae</taxon>
        <taxon>Coprobacter</taxon>
    </lineage>
</organism>
<feature type="non-terminal residue" evidence="1">
    <location>
        <position position="1"/>
    </location>
</feature>
<evidence type="ECO:0000313" key="1">
    <source>
        <dbReference type="EMBL" id="MCP9612467.1"/>
    </source>
</evidence>
<reference evidence="1 2" key="1">
    <citation type="submission" date="2022-07" db="EMBL/GenBank/DDBJ databases">
        <title>Fecal culturing of patients with breast cancer.</title>
        <authorList>
            <person name="Teng N.M.Y."/>
            <person name="Kiu R."/>
            <person name="Evans R."/>
            <person name="Baker D.J."/>
            <person name="Zenner C."/>
            <person name="Robinson S.D."/>
            <person name="Hall L.J."/>
        </authorList>
    </citation>
    <scope>NUCLEOTIDE SEQUENCE [LARGE SCALE GENOMIC DNA]</scope>
    <source>
        <strain evidence="1 2">LH1063</strain>
    </source>
</reference>
<keyword evidence="2" id="KW-1185">Reference proteome</keyword>
<name>A0ABT1MIL8_9BACT</name>
<dbReference type="EMBL" id="JANDHW010000010">
    <property type="protein sequence ID" value="MCP9612467.1"/>
    <property type="molecule type" value="Genomic_DNA"/>
</dbReference>
<comment type="caution">
    <text evidence="1">The sequence shown here is derived from an EMBL/GenBank/DDBJ whole genome shotgun (WGS) entry which is preliminary data.</text>
</comment>
<protein>
    <submittedName>
        <fullName evidence="1">DUF1566 domain-containing protein</fullName>
    </submittedName>
</protein>
<accession>A0ABT1MIL8</accession>